<dbReference type="PANTHER" id="PTHR12117:SF0">
    <property type="entry name" value="PROLYL 3-HYDROXYLASE OGFOD1"/>
    <property type="match status" value="1"/>
</dbReference>
<dbReference type="GO" id="GO:0051213">
    <property type="term" value="F:dioxygenase activity"/>
    <property type="evidence" value="ECO:0007669"/>
    <property type="project" value="UniProtKB-KW"/>
</dbReference>
<dbReference type="SMART" id="SM00702">
    <property type="entry name" value="P4Hc"/>
    <property type="match status" value="1"/>
</dbReference>
<feature type="region of interest" description="Disordered" evidence="4">
    <location>
        <begin position="1"/>
        <end position="55"/>
    </location>
</feature>
<comment type="cofactor">
    <cofactor evidence="1">
        <name>L-ascorbate</name>
        <dbReference type="ChEBI" id="CHEBI:38290"/>
    </cofactor>
</comment>
<organism evidence="6 7">
    <name type="scientific">Tetrabaena socialis</name>
    <dbReference type="NCBI Taxonomy" id="47790"/>
    <lineage>
        <taxon>Eukaryota</taxon>
        <taxon>Viridiplantae</taxon>
        <taxon>Chlorophyta</taxon>
        <taxon>core chlorophytes</taxon>
        <taxon>Chlorophyceae</taxon>
        <taxon>CS clade</taxon>
        <taxon>Chlamydomonadales</taxon>
        <taxon>Tetrabaenaceae</taxon>
        <taxon>Tetrabaena</taxon>
    </lineage>
</organism>
<evidence type="ECO:0000259" key="5">
    <source>
        <dbReference type="SMART" id="SM00702"/>
    </source>
</evidence>
<feature type="region of interest" description="Disordered" evidence="4">
    <location>
        <begin position="271"/>
        <end position="310"/>
    </location>
</feature>
<feature type="compositionally biased region" description="Acidic residues" evidence="4">
    <location>
        <begin position="271"/>
        <end position="300"/>
    </location>
</feature>
<dbReference type="GO" id="GO:0016705">
    <property type="term" value="F:oxidoreductase activity, acting on paired donors, with incorporation or reduction of molecular oxygen"/>
    <property type="evidence" value="ECO:0007669"/>
    <property type="project" value="InterPro"/>
</dbReference>
<keyword evidence="2" id="KW-0223">Dioxygenase</keyword>
<dbReference type="OrthoDB" id="430522at2759"/>
<evidence type="ECO:0000256" key="4">
    <source>
        <dbReference type="SAM" id="MobiDB-lite"/>
    </source>
</evidence>
<keyword evidence="3" id="KW-0560">Oxidoreductase</keyword>
<dbReference type="InterPro" id="IPR006620">
    <property type="entry name" value="Pro_4_hyd_alph"/>
</dbReference>
<name>A0A2J8AGI9_9CHLO</name>
<evidence type="ECO:0000313" key="6">
    <source>
        <dbReference type="EMBL" id="PNH11629.1"/>
    </source>
</evidence>
<proteinExistence type="predicted"/>
<reference evidence="6 7" key="1">
    <citation type="journal article" date="2017" name="Mol. Biol. Evol.">
        <title>The 4-celled Tetrabaena socialis nuclear genome reveals the essential components for genetic control of cell number at the origin of multicellularity in the volvocine lineage.</title>
        <authorList>
            <person name="Featherston J."/>
            <person name="Arakaki Y."/>
            <person name="Hanschen E.R."/>
            <person name="Ferris P.J."/>
            <person name="Michod R.E."/>
            <person name="Olson B.J.S.C."/>
            <person name="Nozaki H."/>
            <person name="Durand P.M."/>
        </authorList>
    </citation>
    <scope>NUCLEOTIDE SEQUENCE [LARGE SCALE GENOMIC DNA]</scope>
    <source>
        <strain evidence="6 7">NIES-571</strain>
    </source>
</reference>
<protein>
    <submittedName>
        <fullName evidence="6">PKHD-type hydroxylase ofd1</fullName>
    </submittedName>
</protein>
<accession>A0A2J8AGI9</accession>
<evidence type="ECO:0000256" key="2">
    <source>
        <dbReference type="ARBA" id="ARBA00022964"/>
    </source>
</evidence>
<sequence length="310" mass="33072">MDPATDGHAAAAADTGASPAKRLKPSPAPTQPQQQPPPPQQHQQHQQPMAGVAGGYHLEGGVVSEAVMATAPQLGASYQAAKPYHHCVMHDIFEPGLLRGVRDEIINNIDATYKETDLFKVFQTGDLGNLDSLDPAAAAKLPCLNRLKKALYSDEFRAFVTSVTGCGDLSPRTDCSCNVYAHGCHLLCHDDVIANRRVSYIIYLTDPDDPWVPEDGGALELYPQLKGQEHTPAPDPSLTHLPTFNTMAMFTVTPGRGAGGREGWDVAMEYLPEDDDTEEGEGGAEGEAEAEAAEEEAEEEGAVKAAGGDE</sequence>
<feature type="domain" description="Prolyl 4-hydroxylase alpha subunit" evidence="5">
    <location>
        <begin position="73"/>
        <end position="271"/>
    </location>
</feature>
<dbReference type="PANTHER" id="PTHR12117">
    <property type="entry name" value="HISTONE ACETYLTRANSFERASE COMPLEX"/>
    <property type="match status" value="1"/>
</dbReference>
<comment type="caution">
    <text evidence="6">The sequence shown here is derived from an EMBL/GenBank/DDBJ whole genome shotgun (WGS) entry which is preliminary data.</text>
</comment>
<dbReference type="Gene3D" id="2.60.120.620">
    <property type="entry name" value="q2cbj1_9rhob like domain"/>
    <property type="match status" value="1"/>
</dbReference>
<feature type="compositionally biased region" description="Low complexity" evidence="4">
    <location>
        <begin position="1"/>
        <end position="20"/>
    </location>
</feature>
<dbReference type="GO" id="GO:0031418">
    <property type="term" value="F:L-ascorbic acid binding"/>
    <property type="evidence" value="ECO:0007669"/>
    <property type="project" value="InterPro"/>
</dbReference>
<feature type="compositionally biased region" description="Pro residues" evidence="4">
    <location>
        <begin position="26"/>
        <end position="40"/>
    </location>
</feature>
<evidence type="ECO:0000256" key="3">
    <source>
        <dbReference type="ARBA" id="ARBA00023002"/>
    </source>
</evidence>
<dbReference type="AlphaFoldDB" id="A0A2J8AGI9"/>
<evidence type="ECO:0000256" key="1">
    <source>
        <dbReference type="ARBA" id="ARBA00001961"/>
    </source>
</evidence>
<dbReference type="InterPro" id="IPR039558">
    <property type="entry name" value="TPA1/OFD1_N"/>
</dbReference>
<gene>
    <name evidence="6" type="ORF">TSOC_001528</name>
</gene>
<keyword evidence="7" id="KW-1185">Reference proteome</keyword>
<evidence type="ECO:0000313" key="7">
    <source>
        <dbReference type="Proteomes" id="UP000236333"/>
    </source>
</evidence>
<dbReference type="Pfam" id="PF13661">
    <property type="entry name" value="2OG-FeII_Oxy_4"/>
    <property type="match status" value="1"/>
</dbReference>
<dbReference type="InterPro" id="IPR051842">
    <property type="entry name" value="uS12_prolyl_hydroxylase"/>
</dbReference>
<dbReference type="GO" id="GO:0005506">
    <property type="term" value="F:iron ion binding"/>
    <property type="evidence" value="ECO:0007669"/>
    <property type="project" value="InterPro"/>
</dbReference>
<dbReference type="Proteomes" id="UP000236333">
    <property type="component" value="Unassembled WGS sequence"/>
</dbReference>
<dbReference type="EMBL" id="PGGS01000025">
    <property type="protein sequence ID" value="PNH11629.1"/>
    <property type="molecule type" value="Genomic_DNA"/>
</dbReference>